<gene>
    <name evidence="1" type="ORF">DPQ25_10310</name>
</gene>
<dbReference type="EMBL" id="QLYR01000007">
    <property type="protein sequence ID" value="RAQ28145.1"/>
    <property type="molecule type" value="Genomic_DNA"/>
</dbReference>
<accession>A0A328UAN3</accession>
<comment type="caution">
    <text evidence="1">The sequence shown here is derived from an EMBL/GenBank/DDBJ whole genome shotgun (WGS) entry which is preliminary data.</text>
</comment>
<name>A0A328UAN3_9FIRM</name>
<protein>
    <submittedName>
        <fullName evidence="1">Uncharacterized protein</fullName>
    </submittedName>
</protein>
<dbReference type="AlphaFoldDB" id="A0A328UAN3"/>
<dbReference type="RefSeq" id="WP_112333101.1">
    <property type="nucleotide sequence ID" value="NZ_JADPHD010000006.1"/>
</dbReference>
<evidence type="ECO:0000313" key="2">
    <source>
        <dbReference type="Proteomes" id="UP000249377"/>
    </source>
</evidence>
<reference evidence="1 2" key="1">
    <citation type="submission" date="2018-06" db="EMBL/GenBank/DDBJ databases">
        <title>Noncontiguous genome sequence of Ruminococcaceae bacterium ASD2818.</title>
        <authorList>
            <person name="Chaplin A.V."/>
            <person name="Sokolova S.R."/>
            <person name="Kochetkova T.O."/>
            <person name="Goltsov A.Y."/>
            <person name="Trofimov D.Y."/>
            <person name="Efimov B.A."/>
        </authorList>
    </citation>
    <scope>NUCLEOTIDE SEQUENCE [LARGE SCALE GENOMIC DNA]</scope>
    <source>
        <strain evidence="1 2">ASD2818</strain>
    </source>
</reference>
<proteinExistence type="predicted"/>
<keyword evidence="2" id="KW-1185">Reference proteome</keyword>
<dbReference type="Proteomes" id="UP000249377">
    <property type="component" value="Unassembled WGS sequence"/>
</dbReference>
<sequence>MAEIKPFRGLRYTGAAGPAGTLTCPPADGAEAGPYSAGRLALCPAEAGPLLQQWLTDSLVKIDMDPAFYLYEQQAPANGRTQTVRGFLALVRLDGSVQPRRTEAGAAEEAELPRTEPCGLFPICAFYRDESGLMQRRLDALSQDTPRYSLQAGGAVHRLWIINDPVVLRASCADFTGRTLSVAGGETPGGERNAQLYRAAQAGPESAAEALMLLIDEERGTSLSAPEGAEAVPPEPTAPAIPAIPAGLVMQPCGGLEPPP</sequence>
<dbReference type="Pfam" id="PF06245">
    <property type="entry name" value="DUF1015"/>
    <property type="match status" value="1"/>
</dbReference>
<organism evidence="1 2">
    <name type="scientific">Hydrogeniiclostridium mannosilyticum</name>
    <dbReference type="NCBI Taxonomy" id="2764322"/>
    <lineage>
        <taxon>Bacteria</taxon>
        <taxon>Bacillati</taxon>
        <taxon>Bacillota</taxon>
        <taxon>Clostridia</taxon>
        <taxon>Eubacteriales</taxon>
        <taxon>Acutalibacteraceae</taxon>
        <taxon>Hydrogeniiclostridium</taxon>
    </lineage>
</organism>
<dbReference type="InterPro" id="IPR008323">
    <property type="entry name" value="UCP033563"/>
</dbReference>
<evidence type="ECO:0000313" key="1">
    <source>
        <dbReference type="EMBL" id="RAQ28145.1"/>
    </source>
</evidence>